<dbReference type="InParanoid" id="A0A409XWW3"/>
<feature type="region of interest" description="Disordered" evidence="1">
    <location>
        <begin position="246"/>
        <end position="345"/>
    </location>
</feature>
<gene>
    <name evidence="2" type="ORF">CVT26_014943</name>
</gene>
<evidence type="ECO:0000256" key="1">
    <source>
        <dbReference type="SAM" id="MobiDB-lite"/>
    </source>
</evidence>
<sequence>MCQPDCVTPTAFAPASLFVAASRSPSINPSGQLQARTFPVLEATTTGPFTSYPPEVDAKADESLVYTYASLQEDALTMLHNRRSDIWTFISAVPIPEGLNRPTLLALDYMIKYATTFDSGNSTIQTDTVLTQKSLPEGVVTRATDFGIYKGETGFAPLMIDHEAAHRFSSTLGVKANGAGEDWNHYVDIQHVTPNVRVVAKSNLFVVFHVNEYVSAKTLRSLSIEVSATWQKEEVEIKAKEEAKRKADEEAAQKAKEEAERKQREAEERQAREEERQERAEARQARAEERQERADAKQAREEEKQERAEAKQARAEERQERENAQKEREEARQERKEAKEAKDMKATADTLDALIKDPQAPLDQIIAAKVKALIDTRMAELNIPKCPKGLEYIRHDDKEAYICTA</sequence>
<reference evidence="2 3" key="1">
    <citation type="journal article" date="2018" name="Evol. Lett.">
        <title>Horizontal gene cluster transfer increased hallucinogenic mushroom diversity.</title>
        <authorList>
            <person name="Reynolds H.T."/>
            <person name="Vijayakumar V."/>
            <person name="Gluck-Thaler E."/>
            <person name="Korotkin H.B."/>
            <person name="Matheny P.B."/>
            <person name="Slot J.C."/>
        </authorList>
    </citation>
    <scope>NUCLEOTIDE SEQUENCE [LARGE SCALE GENOMIC DNA]</scope>
    <source>
        <strain evidence="2 3">SRW20</strain>
    </source>
</reference>
<organism evidence="2 3">
    <name type="scientific">Gymnopilus dilepis</name>
    <dbReference type="NCBI Taxonomy" id="231916"/>
    <lineage>
        <taxon>Eukaryota</taxon>
        <taxon>Fungi</taxon>
        <taxon>Dikarya</taxon>
        <taxon>Basidiomycota</taxon>
        <taxon>Agaricomycotina</taxon>
        <taxon>Agaricomycetes</taxon>
        <taxon>Agaricomycetidae</taxon>
        <taxon>Agaricales</taxon>
        <taxon>Agaricineae</taxon>
        <taxon>Hymenogastraceae</taxon>
        <taxon>Gymnopilus</taxon>
    </lineage>
</organism>
<protein>
    <submittedName>
        <fullName evidence="2">Uncharacterized protein</fullName>
    </submittedName>
</protein>
<accession>A0A409XWW3</accession>
<dbReference type="AlphaFoldDB" id="A0A409XWW3"/>
<comment type="caution">
    <text evidence="2">The sequence shown here is derived from an EMBL/GenBank/DDBJ whole genome shotgun (WGS) entry which is preliminary data.</text>
</comment>
<dbReference type="EMBL" id="NHYE01001431">
    <property type="protein sequence ID" value="PPQ95252.1"/>
    <property type="molecule type" value="Genomic_DNA"/>
</dbReference>
<evidence type="ECO:0000313" key="3">
    <source>
        <dbReference type="Proteomes" id="UP000284706"/>
    </source>
</evidence>
<dbReference type="STRING" id="231916.A0A409XWW3"/>
<dbReference type="OrthoDB" id="2423195at2759"/>
<proteinExistence type="predicted"/>
<evidence type="ECO:0000313" key="2">
    <source>
        <dbReference type="EMBL" id="PPQ95252.1"/>
    </source>
</evidence>
<name>A0A409XWW3_9AGAR</name>
<keyword evidence="3" id="KW-1185">Reference proteome</keyword>
<dbReference type="Proteomes" id="UP000284706">
    <property type="component" value="Unassembled WGS sequence"/>
</dbReference>